<dbReference type="EMBL" id="JAMKPW020000030">
    <property type="protein sequence ID" value="KAK8203366.1"/>
    <property type="molecule type" value="Genomic_DNA"/>
</dbReference>
<sequence length="264" mass="29069">MRTETNDSLLGWNSSGRSSIPREQPLSRSNLRPATERTSGRSLQPVLLEPETSKTAGVGFFSQTRLCTFGDGGCEPRHIRDHDTQPRQIEKPSQNNPGGSITESQALSQHKSKPRSNRTTGTSRTTTPKLPHKRRAKLHRSGPLRFHTKLFGSVIGFSRSTSVIGFLQLSYPQTQKPMRQELAAGIARRAAPDNGAAISAVRPAAICTRNQLSLVSSLFSLLDPGMYSRISHPRWQMASAQRKTKLAPVFVGKAHKPIRARQCA</sequence>
<comment type="caution">
    <text evidence="1">The sequence shown here is derived from an EMBL/GenBank/DDBJ whole genome shotgun (WGS) entry which is preliminary data.</text>
</comment>
<accession>A0ACC3SDN3</accession>
<proteinExistence type="predicted"/>
<keyword evidence="2" id="KW-1185">Reference proteome</keyword>
<name>A0ACC3SDN3_9PEZI</name>
<dbReference type="Proteomes" id="UP001320706">
    <property type="component" value="Unassembled WGS sequence"/>
</dbReference>
<organism evidence="1 2">
    <name type="scientific">Zalaria obscura</name>
    <dbReference type="NCBI Taxonomy" id="2024903"/>
    <lineage>
        <taxon>Eukaryota</taxon>
        <taxon>Fungi</taxon>
        <taxon>Dikarya</taxon>
        <taxon>Ascomycota</taxon>
        <taxon>Pezizomycotina</taxon>
        <taxon>Dothideomycetes</taxon>
        <taxon>Dothideomycetidae</taxon>
        <taxon>Dothideales</taxon>
        <taxon>Zalariaceae</taxon>
        <taxon>Zalaria</taxon>
    </lineage>
</organism>
<evidence type="ECO:0000313" key="1">
    <source>
        <dbReference type="EMBL" id="KAK8203366.1"/>
    </source>
</evidence>
<protein>
    <submittedName>
        <fullName evidence="1">Uncharacterized protein</fullName>
    </submittedName>
</protein>
<reference evidence="1" key="1">
    <citation type="submission" date="2024-02" db="EMBL/GenBank/DDBJ databases">
        <title>Metagenome Assembled Genome of Zalaria obscura JY119.</title>
        <authorList>
            <person name="Vighnesh L."/>
            <person name="Jagadeeshwari U."/>
            <person name="Venkata Ramana C."/>
            <person name="Sasikala C."/>
        </authorList>
    </citation>
    <scope>NUCLEOTIDE SEQUENCE</scope>
    <source>
        <strain evidence="1">JY119</strain>
    </source>
</reference>
<evidence type="ECO:0000313" key="2">
    <source>
        <dbReference type="Proteomes" id="UP001320706"/>
    </source>
</evidence>
<gene>
    <name evidence="1" type="ORF">M8818_005257</name>
</gene>